<feature type="transmembrane region" description="Helical" evidence="6">
    <location>
        <begin position="40"/>
        <end position="63"/>
    </location>
</feature>
<feature type="transmembrane region" description="Helical" evidence="6">
    <location>
        <begin position="430"/>
        <end position="449"/>
    </location>
</feature>
<keyword evidence="4 6" id="KW-1133">Transmembrane helix</keyword>
<dbReference type="GeneID" id="61294792"/>
<evidence type="ECO:0000313" key="8">
    <source>
        <dbReference type="EMBL" id="SGY89708.1"/>
    </source>
</evidence>
<keyword evidence="5 6" id="KW-0472">Membrane</keyword>
<sequence length="467" mass="53080">MNSLREMFIYGFGIFVLKGLGFIMMPIVTRILTQVEYGELNFLVSIASMMSLFLTLGLGDVLFRFASSQVKEDNAAVMRQCFRLSLLCAAIFLGLTLPLSGLIMTWLPISLRLFDLQLLLISLSLSSLLTVPYCYFRMTHRALPFMCFSIAQGGLQTTLSIVFLLSGYGVTGMMLSSAISSSSIAIGVLIYFRRHLQGRRASFSIQHYRYIVFIVFSGIFVYGLNGAENWLVVIHLGKQQLAIFFAAGQFGLMISVAFEPFRMWWYARRFKIHDLDPTRGAKYAILGVQIGMLLAGSMLFMAPILMDVMLPDSYRDSVSLIPWMCLIMALRFHSELLNIGCFLKQSAKWTSIIDGVCALHMVVIGYWAVGEFGITGLLLTMVLTVFVRGVLFYVISQRLVYLSYCKSHLFISWLVFIILLLVHISKIDGYRVVEFILLAINTLLLAYCYRDLWRNLQLKVRRRYISH</sequence>
<evidence type="ECO:0000256" key="3">
    <source>
        <dbReference type="ARBA" id="ARBA00022692"/>
    </source>
</evidence>
<dbReference type="OrthoDB" id="9815248at2"/>
<feature type="transmembrane region" description="Helical" evidence="6">
    <location>
        <begin position="84"/>
        <end position="104"/>
    </location>
</feature>
<keyword evidence="9" id="KW-1185">Reference proteome</keyword>
<dbReference type="EMBL" id="FPLD01000036">
    <property type="protein sequence ID" value="SGY89708.1"/>
    <property type="molecule type" value="Genomic_DNA"/>
</dbReference>
<feature type="transmembrane region" description="Helical" evidence="6">
    <location>
        <begin position="283"/>
        <end position="306"/>
    </location>
</feature>
<feature type="transmembrane region" description="Helical" evidence="6">
    <location>
        <begin position="374"/>
        <end position="395"/>
    </location>
</feature>
<organism evidence="8 10">
    <name type="scientific">Moritella viscosa</name>
    <dbReference type="NCBI Taxonomy" id="80854"/>
    <lineage>
        <taxon>Bacteria</taxon>
        <taxon>Pseudomonadati</taxon>
        <taxon>Pseudomonadota</taxon>
        <taxon>Gammaproteobacteria</taxon>
        <taxon>Alteromonadales</taxon>
        <taxon>Moritellaceae</taxon>
        <taxon>Moritella</taxon>
    </lineage>
</organism>
<dbReference type="RefSeq" id="WP_045109800.1">
    <property type="nucleotide sequence ID" value="NZ_CAWQZC010000069.1"/>
</dbReference>
<feature type="transmembrane region" description="Helical" evidence="6">
    <location>
        <begin position="143"/>
        <end position="166"/>
    </location>
</feature>
<evidence type="ECO:0000313" key="9">
    <source>
        <dbReference type="Proteomes" id="UP000182660"/>
    </source>
</evidence>
<feature type="transmembrane region" description="Helical" evidence="6">
    <location>
        <begin position="239"/>
        <end position="262"/>
    </location>
</feature>
<feature type="transmembrane region" description="Helical" evidence="6">
    <location>
        <begin position="407"/>
        <end position="424"/>
    </location>
</feature>
<dbReference type="PANTHER" id="PTHR30250:SF11">
    <property type="entry name" value="O-ANTIGEN TRANSPORTER-RELATED"/>
    <property type="match status" value="1"/>
</dbReference>
<dbReference type="InterPro" id="IPR050833">
    <property type="entry name" value="Poly_Biosynth_Transport"/>
</dbReference>
<comment type="subcellular location">
    <subcellularLocation>
        <location evidence="1">Cell membrane</location>
        <topology evidence="1">Multi-pass membrane protein</topology>
    </subcellularLocation>
</comment>
<dbReference type="EMBL" id="FPLJ01000030">
    <property type="protein sequence ID" value="SGY86507.1"/>
    <property type="molecule type" value="Genomic_DNA"/>
</dbReference>
<dbReference type="HOGENOM" id="CLU_043133_0_0_6"/>
<evidence type="ECO:0000256" key="1">
    <source>
        <dbReference type="ARBA" id="ARBA00004651"/>
    </source>
</evidence>
<dbReference type="KEGG" id="mvs:MVIS_1479"/>
<dbReference type="Pfam" id="PF01943">
    <property type="entry name" value="Polysacc_synt"/>
    <property type="match status" value="1"/>
</dbReference>
<feature type="transmembrane region" description="Helical" evidence="6">
    <location>
        <begin position="349"/>
        <end position="368"/>
    </location>
</feature>
<keyword evidence="2" id="KW-1003">Cell membrane</keyword>
<dbReference type="Proteomes" id="UP000183794">
    <property type="component" value="Unassembled WGS sequence"/>
</dbReference>
<evidence type="ECO:0000313" key="7">
    <source>
        <dbReference type="EMBL" id="SGY86507.1"/>
    </source>
</evidence>
<evidence type="ECO:0000256" key="5">
    <source>
        <dbReference type="ARBA" id="ARBA00023136"/>
    </source>
</evidence>
<keyword evidence="3 6" id="KW-0812">Transmembrane</keyword>
<dbReference type="InterPro" id="IPR002797">
    <property type="entry name" value="Polysacc_synth"/>
</dbReference>
<dbReference type="AlphaFoldDB" id="A0A090IHN3"/>
<feature type="transmembrane region" description="Helical" evidence="6">
    <location>
        <begin position="172"/>
        <end position="192"/>
    </location>
</feature>
<feature type="transmembrane region" description="Helical" evidence="6">
    <location>
        <begin position="116"/>
        <end position="136"/>
    </location>
</feature>
<reference evidence="7 9" key="2">
    <citation type="submission" date="2016-11" db="EMBL/GenBank/DDBJ databases">
        <authorList>
            <person name="Klemetsen T."/>
        </authorList>
    </citation>
    <scope>NUCLEOTIDE SEQUENCE [LARGE SCALE GENOMIC DNA]</scope>
    <source>
        <strain evidence="7">MT 2528</strain>
    </source>
</reference>
<accession>A0A090IHN3</accession>
<feature type="transmembrane region" description="Helical" evidence="6">
    <location>
        <begin position="318"/>
        <end position="337"/>
    </location>
</feature>
<dbReference type="GO" id="GO:0005886">
    <property type="term" value="C:plasma membrane"/>
    <property type="evidence" value="ECO:0007669"/>
    <property type="project" value="UniProtKB-SubCell"/>
</dbReference>
<dbReference type="STRING" id="80854.MVIS_1479"/>
<evidence type="ECO:0000256" key="6">
    <source>
        <dbReference type="SAM" id="Phobius"/>
    </source>
</evidence>
<proteinExistence type="predicted"/>
<dbReference type="PANTHER" id="PTHR30250">
    <property type="entry name" value="PST FAMILY PREDICTED COLANIC ACID TRANSPORTER"/>
    <property type="match status" value="1"/>
</dbReference>
<name>A0A090IHN3_9GAMM</name>
<feature type="transmembrane region" description="Helical" evidence="6">
    <location>
        <begin position="7"/>
        <end position="28"/>
    </location>
</feature>
<evidence type="ECO:0000313" key="10">
    <source>
        <dbReference type="Proteomes" id="UP000183794"/>
    </source>
</evidence>
<dbReference type="PATRIC" id="fig|80854.5.peg.1571"/>
<protein>
    <submittedName>
        <fullName evidence="8">Uncharacterized protein</fullName>
    </submittedName>
</protein>
<reference evidence="8 10" key="1">
    <citation type="submission" date="2016-11" db="EMBL/GenBank/DDBJ databases">
        <authorList>
            <person name="Jaros S."/>
            <person name="Januszkiewicz K."/>
            <person name="Wedrychowicz H."/>
        </authorList>
    </citation>
    <scope>NUCLEOTIDE SEQUENCE [LARGE SCALE GENOMIC DNA]</scope>
    <source>
        <strain evidence="8">NVI 5450</strain>
    </source>
</reference>
<evidence type="ECO:0000256" key="4">
    <source>
        <dbReference type="ARBA" id="ARBA00022989"/>
    </source>
</evidence>
<gene>
    <name evidence="7" type="ORF">MT2528_1058</name>
    <name evidence="8" type="ORF">NVI5450_1028</name>
</gene>
<feature type="transmembrane region" description="Helical" evidence="6">
    <location>
        <begin position="208"/>
        <end position="227"/>
    </location>
</feature>
<dbReference type="Proteomes" id="UP000182660">
    <property type="component" value="Unassembled WGS sequence"/>
</dbReference>
<evidence type="ECO:0000256" key="2">
    <source>
        <dbReference type="ARBA" id="ARBA00022475"/>
    </source>
</evidence>